<dbReference type="EMBL" id="ANFO01001414">
    <property type="protein sequence ID" value="KGQ02692.1"/>
    <property type="molecule type" value="Genomic_DNA"/>
</dbReference>
<dbReference type="HOGENOM" id="CLU_522715_0_0_1"/>
<accession>A0A0A2V8S1</accession>
<dbReference type="AlphaFoldDB" id="A0A0A2V8S1"/>
<protein>
    <submittedName>
        <fullName evidence="1">Uncharacterized protein</fullName>
    </submittedName>
</protein>
<dbReference type="Proteomes" id="UP000030106">
    <property type="component" value="Unassembled WGS sequence"/>
</dbReference>
<organism evidence="1 2">
    <name type="scientific">Beauveria bassiana D1-5</name>
    <dbReference type="NCBI Taxonomy" id="1245745"/>
    <lineage>
        <taxon>Eukaryota</taxon>
        <taxon>Fungi</taxon>
        <taxon>Dikarya</taxon>
        <taxon>Ascomycota</taxon>
        <taxon>Pezizomycotina</taxon>
        <taxon>Sordariomycetes</taxon>
        <taxon>Hypocreomycetidae</taxon>
        <taxon>Hypocreales</taxon>
        <taxon>Cordycipitaceae</taxon>
        <taxon>Beauveria</taxon>
    </lineage>
</organism>
<proteinExistence type="predicted"/>
<reference evidence="1 2" key="1">
    <citation type="submission" date="2012-10" db="EMBL/GenBank/DDBJ databases">
        <title>Genome sequencing and analysis of entomopathogenic fungi Beauveria bassiana D1-5.</title>
        <authorList>
            <person name="Li Q."/>
            <person name="Wang L."/>
            <person name="Zhang Z."/>
            <person name="Wang Q."/>
            <person name="Ren J."/>
            <person name="Wang M."/>
            <person name="Xu W."/>
            <person name="Wang J."/>
            <person name="Lu Y."/>
            <person name="Du Q."/>
            <person name="Sun Z."/>
        </authorList>
    </citation>
    <scope>NUCLEOTIDE SEQUENCE [LARGE SCALE GENOMIC DNA]</scope>
    <source>
        <strain evidence="1 2">D1-5</strain>
    </source>
</reference>
<name>A0A0A2V8S1_BEABA</name>
<gene>
    <name evidence="1" type="ORF">BBAD15_g12090</name>
</gene>
<comment type="caution">
    <text evidence="1">The sequence shown here is derived from an EMBL/GenBank/DDBJ whole genome shotgun (WGS) entry which is preliminary data.</text>
</comment>
<evidence type="ECO:0000313" key="2">
    <source>
        <dbReference type="Proteomes" id="UP000030106"/>
    </source>
</evidence>
<evidence type="ECO:0000313" key="1">
    <source>
        <dbReference type="EMBL" id="KGQ02692.1"/>
    </source>
</evidence>
<sequence length="521" mass="58589">MGCPANVTAQPPKDPSLMAQHPLRAQAKMHWIRVACVLKPTLHCPGARRCEPVSSTVGQDMDEVENSRSERLYHKHDSPSNLGRSTLLGSFEGEQGELEGRLEGRQRSAHYCTLGRLACIRSLISAAYVFSLSRMYGMDHGLMDIKNEISRPIVAQLIPFFFSTLTTCPFLLSLPMDGAEIEMVPSNAEPLGRRSIIADHCHAKKQAGHSECIFLCVRRDEQYYAIDIPVDENETTLGLDVLHKASGPWWKRFSLRSPISVQQVQMRFMSIEPAGRDQLRISVCIVPLDYTGDMQGLDKAIERELQDVKRACCGIDIDGNAEECYGCPNEGYDEMSDEPYCKIQQSRKLRQMYTEYEWLPSTLKYWWHNGVDARGLPFLRTAGFIYSYNYNDGMEYRELRRTALDNKRQIQIDLAKLMGSRSTLLADFDDHVVLSREAFLEQIRGDTDTVFQTSSLNEVNPEMSPHAASLDDFAVADMDDFDSAIRTYDDSAVVQKPSLAFGSSAEAGFRISGISGNFVNA</sequence>